<dbReference type="EMBL" id="JAUSTQ010000003">
    <property type="protein sequence ID" value="MDQ0158891.1"/>
    <property type="molecule type" value="Genomic_DNA"/>
</dbReference>
<dbReference type="RefSeq" id="WP_306974958.1">
    <property type="nucleotide sequence ID" value="NZ_JAUSTQ010000003.1"/>
</dbReference>
<name>A0ABT9VD37_9BACI</name>
<evidence type="ECO:0000313" key="2">
    <source>
        <dbReference type="EMBL" id="MDQ0158891.1"/>
    </source>
</evidence>
<sequence length="291" mass="33460">MVAKLYLNQNFNPSQQHSFVKTDTQKEHSHTNQLKINRLLLLMQSVFQQLFALNEHAIRSDANQDQLQQNILQLIEKTKQIDLKSSNHFGHISHQLMRHDAKLDKLSGLTNQLIKQENQINNQLETLMAKQNEAIHKLDSVTNTLIDQDNLINNQLDEVLHKIDCAANQLNKTSQVQIEMDNHIKDLEYLQRILLDEQDQTNYTIKTYYHQVIEQLNRLIDSNQTSLIYLLQKLNPGTPLTTVTVNGDSISVRLFVHINQDTNLATFVDADRQLLIADASDINAIQLKAVS</sequence>
<gene>
    <name evidence="2" type="ORF">J2S77_000855</name>
</gene>
<dbReference type="Proteomes" id="UP001224359">
    <property type="component" value="Unassembled WGS sequence"/>
</dbReference>
<evidence type="ECO:0000313" key="3">
    <source>
        <dbReference type="Proteomes" id="UP001224359"/>
    </source>
</evidence>
<reference evidence="2 3" key="1">
    <citation type="submission" date="2023-07" db="EMBL/GenBank/DDBJ databases">
        <title>Genomic Encyclopedia of Type Strains, Phase IV (KMG-IV): sequencing the most valuable type-strain genomes for metagenomic binning, comparative biology and taxonomic classification.</title>
        <authorList>
            <person name="Goeker M."/>
        </authorList>
    </citation>
    <scope>NUCLEOTIDE SEQUENCE [LARGE SCALE GENOMIC DNA]</scope>
    <source>
        <strain evidence="2 3">DSM 16460</strain>
    </source>
</reference>
<protein>
    <submittedName>
        <fullName evidence="2">Uncharacterized protein</fullName>
    </submittedName>
</protein>
<keyword evidence="1" id="KW-0175">Coiled coil</keyword>
<feature type="coiled-coil region" evidence="1">
    <location>
        <begin position="106"/>
        <end position="134"/>
    </location>
</feature>
<proteinExistence type="predicted"/>
<keyword evidence="3" id="KW-1185">Reference proteome</keyword>
<evidence type="ECO:0000256" key="1">
    <source>
        <dbReference type="SAM" id="Coils"/>
    </source>
</evidence>
<accession>A0ABT9VD37</accession>
<comment type="caution">
    <text evidence="2">The sequence shown here is derived from an EMBL/GenBank/DDBJ whole genome shotgun (WGS) entry which is preliminary data.</text>
</comment>
<organism evidence="2 3">
    <name type="scientific">Alkalibacillus salilacus</name>
    <dbReference type="NCBI Taxonomy" id="284582"/>
    <lineage>
        <taxon>Bacteria</taxon>
        <taxon>Bacillati</taxon>
        <taxon>Bacillota</taxon>
        <taxon>Bacilli</taxon>
        <taxon>Bacillales</taxon>
        <taxon>Bacillaceae</taxon>
        <taxon>Alkalibacillus</taxon>
    </lineage>
</organism>